<dbReference type="PANTHER" id="PTHR37946">
    <property type="entry name" value="SLL1969 PROTEIN"/>
    <property type="match status" value="1"/>
</dbReference>
<keyword evidence="3" id="KW-1185">Reference proteome</keyword>
<dbReference type="InterPro" id="IPR012908">
    <property type="entry name" value="PGAP1-ab_dom-like"/>
</dbReference>
<sequence>MRSDEAGALGALAAEGVGGAADRAQELHRAIAGRVFGALGEGARPIRVAHDQLAGAIYTGVRVVGGAGSRAAGAAIAATRPDDAPALVDHPRAAFAVGALNGILGDRLHAGASALALPMTVRAQGRDVPLSPLSLAEAFPYAGPRVVVLLHGLCETDASWALGTKQETGPPLPTYAERLADDLGLSPVVLRYNTGRHISDNGADLDDLLDALVRAWPVEVRELVLLGHSMGGLVIRSACHRAHGSGRDWRARLTHVVMLGTPHLGAPLEQRVNQATRLMRRVPEALPVAAVLDARSVGIRDLRFGAITERDWDGHEPDHVHDPVEDVPLLEGVRHCTISATLAARHDGPAGRLLGDLLVYHSSATGAGRRRKIAFTVEDTVHLGGLSHFALLNHPRVYAQVEEWLRATGA</sequence>
<proteinExistence type="predicted"/>
<dbReference type="SUPFAM" id="SSF53474">
    <property type="entry name" value="alpha/beta-Hydrolases"/>
    <property type="match status" value="1"/>
</dbReference>
<evidence type="ECO:0000313" key="3">
    <source>
        <dbReference type="Proteomes" id="UP001056035"/>
    </source>
</evidence>
<protein>
    <submittedName>
        <fullName evidence="2">GPI inositol-deacylase</fullName>
    </submittedName>
</protein>
<dbReference type="Pfam" id="PF07819">
    <property type="entry name" value="PGAP1"/>
    <property type="match status" value="1"/>
</dbReference>
<evidence type="ECO:0000259" key="1">
    <source>
        <dbReference type="Pfam" id="PF07819"/>
    </source>
</evidence>
<dbReference type="EMBL" id="CP098502">
    <property type="protein sequence ID" value="UTI65097.1"/>
    <property type="molecule type" value="Genomic_DNA"/>
</dbReference>
<gene>
    <name evidence="2" type="ORF">NBH00_02540</name>
</gene>
<reference evidence="2 3" key="1">
    <citation type="submission" date="2022-06" db="EMBL/GenBank/DDBJ databases">
        <title>Paraconexibacter antarcticus.</title>
        <authorList>
            <person name="Kim C.S."/>
        </authorList>
    </citation>
    <scope>NUCLEOTIDE SEQUENCE [LARGE SCALE GENOMIC DNA]</scope>
    <source>
        <strain evidence="2 3">02-257</strain>
    </source>
</reference>
<organism evidence="2 3">
    <name type="scientific">Paraconexibacter antarcticus</name>
    <dbReference type="NCBI Taxonomy" id="2949664"/>
    <lineage>
        <taxon>Bacteria</taxon>
        <taxon>Bacillati</taxon>
        <taxon>Actinomycetota</taxon>
        <taxon>Thermoleophilia</taxon>
        <taxon>Solirubrobacterales</taxon>
        <taxon>Paraconexibacteraceae</taxon>
        <taxon>Paraconexibacter</taxon>
    </lineage>
</organism>
<evidence type="ECO:0000313" key="2">
    <source>
        <dbReference type="EMBL" id="UTI65097.1"/>
    </source>
</evidence>
<name>A0ABY5DWP1_9ACTN</name>
<dbReference type="Proteomes" id="UP001056035">
    <property type="component" value="Chromosome"/>
</dbReference>
<accession>A0ABY5DWP1</accession>
<dbReference type="RefSeq" id="WP_254571787.1">
    <property type="nucleotide sequence ID" value="NZ_CP098502.1"/>
</dbReference>
<dbReference type="InterPro" id="IPR029058">
    <property type="entry name" value="AB_hydrolase_fold"/>
</dbReference>
<dbReference type="Gene3D" id="3.40.50.1820">
    <property type="entry name" value="alpha/beta hydrolase"/>
    <property type="match status" value="1"/>
</dbReference>
<dbReference type="PANTHER" id="PTHR37946:SF1">
    <property type="entry name" value="SLL1969 PROTEIN"/>
    <property type="match status" value="1"/>
</dbReference>
<feature type="domain" description="GPI inositol-deacylase PGAP1-like alpha/beta" evidence="1">
    <location>
        <begin position="219"/>
        <end position="275"/>
    </location>
</feature>